<protein>
    <submittedName>
        <fullName evidence="9">Transcription initiation protein SPT3 homolog isoform X1</fullName>
    </submittedName>
</protein>
<dbReference type="CTD" id="41461"/>
<evidence type="ECO:0000256" key="7">
    <source>
        <dbReference type="SAM" id="MobiDB-lite"/>
    </source>
</evidence>
<dbReference type="KEGG" id="bvk:117230429"/>
<proteinExistence type="inferred from homology"/>
<keyword evidence="4" id="KW-0804">Transcription</keyword>
<name>A0A6J3JU77_9HYME</name>
<dbReference type="Proteomes" id="UP000504631">
    <property type="component" value="Unplaced"/>
</dbReference>
<dbReference type="InterPro" id="IPR009072">
    <property type="entry name" value="Histone-fold"/>
</dbReference>
<evidence type="ECO:0000313" key="8">
    <source>
        <dbReference type="Proteomes" id="UP000504631"/>
    </source>
</evidence>
<dbReference type="FunFam" id="1.10.20.10:FF:000023">
    <property type="entry name" value="transcription initiation protein SPT3 homolog"/>
    <property type="match status" value="1"/>
</dbReference>
<keyword evidence="3" id="KW-0010">Activator</keyword>
<dbReference type="InterPro" id="IPR003195">
    <property type="entry name" value="TFIID_TAF13"/>
</dbReference>
<evidence type="ECO:0000256" key="4">
    <source>
        <dbReference type="ARBA" id="ARBA00023163"/>
    </source>
</evidence>
<keyword evidence="8" id="KW-1185">Reference proteome</keyword>
<dbReference type="GO" id="GO:0003713">
    <property type="term" value="F:transcription coactivator activity"/>
    <property type="evidence" value="ECO:0007669"/>
    <property type="project" value="TreeGrafter"/>
</dbReference>
<organism evidence="8 9">
    <name type="scientific">Bombus vosnesenskii</name>
    <dbReference type="NCBI Taxonomy" id="207650"/>
    <lineage>
        <taxon>Eukaryota</taxon>
        <taxon>Metazoa</taxon>
        <taxon>Ecdysozoa</taxon>
        <taxon>Arthropoda</taxon>
        <taxon>Hexapoda</taxon>
        <taxon>Insecta</taxon>
        <taxon>Pterygota</taxon>
        <taxon>Neoptera</taxon>
        <taxon>Endopterygota</taxon>
        <taxon>Hymenoptera</taxon>
        <taxon>Apocrita</taxon>
        <taxon>Aculeata</taxon>
        <taxon>Apoidea</taxon>
        <taxon>Anthophila</taxon>
        <taxon>Apidae</taxon>
        <taxon>Bombus</taxon>
        <taxon>Pyrobombus</taxon>
    </lineage>
</organism>
<accession>A0A6J3JU77</accession>
<dbReference type="Gene3D" id="1.10.20.10">
    <property type="entry name" value="Histone, subunit A"/>
    <property type="match status" value="1"/>
</dbReference>
<gene>
    <name evidence="9" type="primary">LOC117230429</name>
</gene>
<comment type="subcellular location">
    <subcellularLocation>
        <location evidence="1">Nucleus</location>
    </subcellularLocation>
</comment>
<dbReference type="PANTHER" id="PTHR11380:SF16">
    <property type="entry name" value="TRANSCRIPTION INITIATION PROTEIN SPT3 HOMOLOG"/>
    <property type="match status" value="1"/>
</dbReference>
<dbReference type="Pfam" id="PF02269">
    <property type="entry name" value="TFIID-18kDa"/>
    <property type="match status" value="1"/>
</dbReference>
<dbReference type="GO" id="GO:0046982">
    <property type="term" value="F:protein heterodimerization activity"/>
    <property type="evidence" value="ECO:0007669"/>
    <property type="project" value="InterPro"/>
</dbReference>
<dbReference type="CDD" id="cd07978">
    <property type="entry name" value="HFD_TAF13"/>
    <property type="match status" value="1"/>
</dbReference>
<dbReference type="SUPFAM" id="SSF47113">
    <property type="entry name" value="Histone-fold"/>
    <property type="match status" value="1"/>
</dbReference>
<dbReference type="GO" id="GO:0006357">
    <property type="term" value="P:regulation of transcription by RNA polymerase II"/>
    <property type="evidence" value="ECO:0007669"/>
    <property type="project" value="UniProtKB-ARBA"/>
</dbReference>
<keyword evidence="5" id="KW-0539">Nucleus</keyword>
<dbReference type="GO" id="GO:0006366">
    <property type="term" value="P:transcription by RNA polymerase II"/>
    <property type="evidence" value="ECO:0007669"/>
    <property type="project" value="InterPro"/>
</dbReference>
<evidence type="ECO:0000256" key="6">
    <source>
        <dbReference type="ARBA" id="ARBA00061274"/>
    </source>
</evidence>
<dbReference type="AlphaFoldDB" id="A0A6J3JU77"/>
<comment type="similarity">
    <text evidence="6">Belongs to the SPT3 family.</text>
</comment>
<evidence type="ECO:0000256" key="1">
    <source>
        <dbReference type="ARBA" id="ARBA00004123"/>
    </source>
</evidence>
<reference evidence="9" key="1">
    <citation type="submission" date="2025-08" db="UniProtKB">
        <authorList>
            <consortium name="RefSeq"/>
        </authorList>
    </citation>
    <scope>IDENTIFICATION</scope>
    <source>
        <tissue evidence="9">Muscle</tissue>
    </source>
</reference>
<dbReference type="PANTHER" id="PTHR11380">
    <property type="entry name" value="TRANSCRIPTION INITIATION FACTOR TFIID/SUPT3-RELATED"/>
    <property type="match status" value="1"/>
</dbReference>
<dbReference type="GO" id="GO:0005634">
    <property type="term" value="C:nucleus"/>
    <property type="evidence" value="ECO:0007669"/>
    <property type="project" value="UniProtKB-SubCell"/>
</dbReference>
<evidence type="ECO:0000256" key="3">
    <source>
        <dbReference type="ARBA" id="ARBA00023159"/>
    </source>
</evidence>
<evidence type="ECO:0000256" key="5">
    <source>
        <dbReference type="ARBA" id="ARBA00023242"/>
    </source>
</evidence>
<dbReference type="GeneID" id="117230429"/>
<evidence type="ECO:0000313" key="9">
    <source>
        <dbReference type="RefSeq" id="XP_033343764.1"/>
    </source>
</evidence>
<dbReference type="RefSeq" id="XP_033343764.1">
    <property type="nucleotide sequence ID" value="XM_033487873.1"/>
</dbReference>
<evidence type="ECO:0000256" key="2">
    <source>
        <dbReference type="ARBA" id="ARBA00023015"/>
    </source>
</evidence>
<feature type="region of interest" description="Disordered" evidence="7">
    <location>
        <begin position="118"/>
        <end position="137"/>
    </location>
</feature>
<sequence length="316" mass="36409">MTEASFTKPANDSQFLRNEPVNYTTEIRQMMHGFGDSSEPLIESAKIIEEVVLQQMRTIVRKACEISEKRGNSKKGICISAEDLIFLLRKNKVKLQRLLKYLELKEFKSSIHKTIESDSPEDIVQNESPNGSKKKGSLHSFLSQINNTGELLEDASTVDEVKQQRCIRAEIMTRSMDEARYLKFSKARNASFANKNRHKFSDWIAPDSDITVTKQAYIILGYLAYETVAQIIDFALLVRQDQNKIYGDAIDRLRLSYVNPYTYKPYYHGKQVAVTKPITPAEIIEALRRYWSPQLDMTGPFNRWSMRKPHLKLLSS</sequence>
<dbReference type="GO" id="GO:0000124">
    <property type="term" value="C:SAGA complex"/>
    <property type="evidence" value="ECO:0007669"/>
    <property type="project" value="UniProtKB-ARBA"/>
</dbReference>
<keyword evidence="2" id="KW-0805">Transcription regulation</keyword>